<evidence type="ECO:0000256" key="5">
    <source>
        <dbReference type="ARBA" id="ARBA00022679"/>
    </source>
</evidence>
<dbReference type="SMART" id="SM00387">
    <property type="entry name" value="HATPase_c"/>
    <property type="match status" value="1"/>
</dbReference>
<keyword evidence="6" id="KW-0812">Transmembrane</keyword>
<dbReference type="Gene3D" id="3.30.565.10">
    <property type="entry name" value="Histidine kinase-like ATPase, C-terminal domain"/>
    <property type="match status" value="1"/>
</dbReference>
<dbReference type="PROSITE" id="PS50110">
    <property type="entry name" value="RESPONSE_REGULATORY"/>
    <property type="match status" value="1"/>
</dbReference>
<evidence type="ECO:0000259" key="17">
    <source>
        <dbReference type="PROSITE" id="PS50110"/>
    </source>
</evidence>
<feature type="region of interest" description="Disordered" evidence="15">
    <location>
        <begin position="442"/>
        <end position="468"/>
    </location>
</feature>
<feature type="compositionally biased region" description="Polar residues" evidence="15">
    <location>
        <begin position="769"/>
        <end position="794"/>
    </location>
</feature>
<dbReference type="CDD" id="cd06225">
    <property type="entry name" value="HAMP"/>
    <property type="match status" value="1"/>
</dbReference>
<sequence length="1169" mass="126905">MRIAIREQLAILVILAVLLSLAVVAIPTWIYVNNFVISVETSALSLTASLKAARISSEINLIQTTCQTIATRLLVQNALINFYNGNSTKPDDPWGDAENDLASALSTGGFSGLLQARLYSRNTTGSPNGLLNITGAAATESGRILLPYPAPDGSPVYLGDKQYGFPPALYPNVSYVDLKRPNPYMNNTNAFSAIAFPSVSLGNGSDGSGILLGPLAVNSTFALISITVPVRMIHNSGYILGYLTVVANAKTLVEVQISNEGLGSTGVILFIGSTNPWNHFDNSVAASNATWTPDRAKFEQQPVQFLLPPQAIPGQTDRHDLHNFASGSFDAPFNTSQYPAVFNVFYDTNRSPNNASSLLSTQNEQGRSVAVGVARPQTSLVTWAVVVEQDQSEAYQPIRTLRSILLGCVFGTAGLVVLLVFPCAHLSVMPIRRLKAATEKSIAPPGYEDEDTSDEENPSSGGTTSGRSEKGILADIRRRIRKRRKAKLRAATADSSRRAFKIPARVEDRKHYVTDELTELTQTFNEMTDELLKQYTSLDEKVAERTRELEISKKAAEAANESKTLFIANISHELKTPLNGIMGMCAVCMEEDNVGRIKQSLKTLYKSGDLLLHLLEDLLSFSKNQIGQQVSLEEREFRLGDIRSQMVAIFDKQVRENKINFSVSFVGTDILDLSPSPERSSMDKRLPALGPPGVGRLKDMCLWGDQHRILQVIINLVSNSLKFTPAGGKVDLRIRCVGEIEQPSDESRTSSFSKSGSNRQGRTRHRVGSGSNHSASSKGAHSPSTTLQGGTALTINPMDPKATPHIQIRERSPTPPPPNAKSYMFEFEVEDTGPGIAEHMQQKIFEPFVQGDLGLSKKFGGTGLGLSICSQLATIMGGTISLKSTVGVGTTFIMQIPLKYVKDRPSSTASSSMKSRPQSVSSLDGETVRKSLSKSSNDTPPAATTVLDKQPRLVGLSHPFFATNPHPRPTREDQLAAISKAMKNKPSGQGKLRVLVADDNSTNIEVVSRLLKLEEIYDVTIAKDGQEAYDLVKANMENNQRFDVIFMDIQMPNLDGLQSTRLIRKMGYSAPIVALTAFSDPSNVKECMDSGMDEFLSKPIRRPALKQVLKKFATIEEEPETANLTINTTSEKSSTHPLIDKGTEGLPPAPNTTVSKTNGVAPPAAAVGN</sequence>
<keyword evidence="9" id="KW-0067">ATP-binding</keyword>
<evidence type="ECO:0000256" key="8">
    <source>
        <dbReference type="ARBA" id="ARBA00022777"/>
    </source>
</evidence>
<feature type="domain" description="Histidine kinase" evidence="16">
    <location>
        <begin position="569"/>
        <end position="900"/>
    </location>
</feature>
<dbReference type="InterPro" id="IPR036097">
    <property type="entry name" value="HisK_dim/P_sf"/>
</dbReference>
<dbReference type="FunFam" id="3.40.50.2300:FF:000289">
    <property type="entry name" value="Osmosensing histidine protein kinase SLN1"/>
    <property type="match status" value="1"/>
</dbReference>
<organism evidence="18 19">
    <name type="scientific">Podospora didyma</name>
    <dbReference type="NCBI Taxonomy" id="330526"/>
    <lineage>
        <taxon>Eukaryota</taxon>
        <taxon>Fungi</taxon>
        <taxon>Dikarya</taxon>
        <taxon>Ascomycota</taxon>
        <taxon>Pezizomycotina</taxon>
        <taxon>Sordariomycetes</taxon>
        <taxon>Sordariomycetidae</taxon>
        <taxon>Sordariales</taxon>
        <taxon>Podosporaceae</taxon>
        <taxon>Podospora</taxon>
    </lineage>
</organism>
<comment type="caution">
    <text evidence="18">The sequence shown here is derived from an EMBL/GenBank/DDBJ whole genome shotgun (WGS) entry which is preliminary data.</text>
</comment>
<evidence type="ECO:0000256" key="7">
    <source>
        <dbReference type="ARBA" id="ARBA00022741"/>
    </source>
</evidence>
<keyword evidence="4 14" id="KW-0597">Phosphoprotein</keyword>
<dbReference type="SUPFAM" id="SSF52172">
    <property type="entry name" value="CheY-like"/>
    <property type="match status" value="1"/>
</dbReference>
<dbReference type="InterPro" id="IPR005467">
    <property type="entry name" value="His_kinase_dom"/>
</dbReference>
<keyword evidence="12" id="KW-0472">Membrane</keyword>
<dbReference type="FunFam" id="1.10.287.130:FF:000004">
    <property type="entry name" value="Ethylene receptor 1"/>
    <property type="match status" value="1"/>
</dbReference>
<gene>
    <name evidence="18" type="ORF">B0H63DRAFT_397648</name>
</gene>
<dbReference type="InterPro" id="IPR001789">
    <property type="entry name" value="Sig_transdc_resp-reg_receiver"/>
</dbReference>
<keyword evidence="7" id="KW-0547">Nucleotide-binding</keyword>
<feature type="region of interest" description="Disordered" evidence="15">
    <location>
        <begin position="1124"/>
        <end position="1169"/>
    </location>
</feature>
<evidence type="ECO:0000256" key="4">
    <source>
        <dbReference type="ARBA" id="ARBA00022553"/>
    </source>
</evidence>
<evidence type="ECO:0000259" key="16">
    <source>
        <dbReference type="PROSITE" id="PS50109"/>
    </source>
</evidence>
<reference evidence="18" key="2">
    <citation type="submission" date="2023-06" db="EMBL/GenBank/DDBJ databases">
        <authorList>
            <consortium name="Lawrence Berkeley National Laboratory"/>
            <person name="Haridas S."/>
            <person name="Hensen N."/>
            <person name="Bonometti L."/>
            <person name="Westerberg I."/>
            <person name="Brannstrom I.O."/>
            <person name="Guillou S."/>
            <person name="Cros-Aarteil S."/>
            <person name="Calhoun S."/>
            <person name="Kuo A."/>
            <person name="Mondo S."/>
            <person name="Pangilinan J."/>
            <person name="Riley R."/>
            <person name="LaButti K."/>
            <person name="Andreopoulos B."/>
            <person name="Lipzen A."/>
            <person name="Chen C."/>
            <person name="Yanf M."/>
            <person name="Daum C."/>
            <person name="Ng V."/>
            <person name="Clum A."/>
            <person name="Steindorff A."/>
            <person name="Ohm R."/>
            <person name="Martin F."/>
            <person name="Silar P."/>
            <person name="Natvig D."/>
            <person name="Lalanne C."/>
            <person name="Gautier V."/>
            <person name="Ament-velasquez S.L."/>
            <person name="Kruys A."/>
            <person name="Hutchinson M.I."/>
            <person name="Powell A.J."/>
            <person name="Barry K."/>
            <person name="Miller A.N."/>
            <person name="Grigoriev I.V."/>
            <person name="Debuchy R."/>
            <person name="Gladieux P."/>
            <person name="Thoren M.H."/>
            <person name="Johannesson H."/>
        </authorList>
    </citation>
    <scope>NUCLEOTIDE SEQUENCE</scope>
    <source>
        <strain evidence="18">CBS 232.78</strain>
    </source>
</reference>
<dbReference type="InterPro" id="IPR003661">
    <property type="entry name" value="HisK_dim/P_dom"/>
</dbReference>
<evidence type="ECO:0000256" key="9">
    <source>
        <dbReference type="ARBA" id="ARBA00022840"/>
    </source>
</evidence>
<dbReference type="PANTHER" id="PTHR43719">
    <property type="entry name" value="TWO-COMPONENT HISTIDINE KINASE"/>
    <property type="match status" value="1"/>
</dbReference>
<dbReference type="EMBL" id="JAULSW010000006">
    <property type="protein sequence ID" value="KAK3378597.1"/>
    <property type="molecule type" value="Genomic_DNA"/>
</dbReference>
<dbReference type="Pfam" id="PF00512">
    <property type="entry name" value="HisKA"/>
    <property type="match status" value="1"/>
</dbReference>
<dbReference type="Pfam" id="PF00072">
    <property type="entry name" value="Response_reg"/>
    <property type="match status" value="1"/>
</dbReference>
<dbReference type="Proteomes" id="UP001285441">
    <property type="component" value="Unassembled WGS sequence"/>
</dbReference>
<keyword evidence="8" id="KW-0418">Kinase</keyword>
<evidence type="ECO:0000256" key="12">
    <source>
        <dbReference type="ARBA" id="ARBA00023136"/>
    </source>
</evidence>
<evidence type="ECO:0000256" key="1">
    <source>
        <dbReference type="ARBA" id="ARBA00000085"/>
    </source>
</evidence>
<feature type="compositionally biased region" description="Polar residues" evidence="15">
    <location>
        <begin position="1124"/>
        <end position="1136"/>
    </location>
</feature>
<evidence type="ECO:0000256" key="2">
    <source>
        <dbReference type="ARBA" id="ARBA00004370"/>
    </source>
</evidence>
<feature type="modified residue" description="4-aspartylphosphate" evidence="14">
    <location>
        <position position="1048"/>
    </location>
</feature>
<evidence type="ECO:0000256" key="11">
    <source>
        <dbReference type="ARBA" id="ARBA00023012"/>
    </source>
</evidence>
<feature type="region of interest" description="Disordered" evidence="15">
    <location>
        <begin position="904"/>
        <end position="949"/>
    </location>
</feature>
<dbReference type="GO" id="GO:0005886">
    <property type="term" value="C:plasma membrane"/>
    <property type="evidence" value="ECO:0007669"/>
    <property type="project" value="UniProtKB-ARBA"/>
</dbReference>
<reference evidence="18" key="1">
    <citation type="journal article" date="2023" name="Mol. Phylogenet. Evol.">
        <title>Genome-scale phylogeny and comparative genomics of the fungal order Sordariales.</title>
        <authorList>
            <person name="Hensen N."/>
            <person name="Bonometti L."/>
            <person name="Westerberg I."/>
            <person name="Brannstrom I.O."/>
            <person name="Guillou S."/>
            <person name="Cros-Aarteil S."/>
            <person name="Calhoun S."/>
            <person name="Haridas S."/>
            <person name="Kuo A."/>
            <person name="Mondo S."/>
            <person name="Pangilinan J."/>
            <person name="Riley R."/>
            <person name="LaButti K."/>
            <person name="Andreopoulos B."/>
            <person name="Lipzen A."/>
            <person name="Chen C."/>
            <person name="Yan M."/>
            <person name="Daum C."/>
            <person name="Ng V."/>
            <person name="Clum A."/>
            <person name="Steindorff A."/>
            <person name="Ohm R.A."/>
            <person name="Martin F."/>
            <person name="Silar P."/>
            <person name="Natvig D.O."/>
            <person name="Lalanne C."/>
            <person name="Gautier V."/>
            <person name="Ament-Velasquez S.L."/>
            <person name="Kruys A."/>
            <person name="Hutchinson M.I."/>
            <person name="Powell A.J."/>
            <person name="Barry K."/>
            <person name="Miller A.N."/>
            <person name="Grigoriev I.V."/>
            <person name="Debuchy R."/>
            <person name="Gladieux P."/>
            <person name="Hiltunen Thoren M."/>
            <person name="Johannesson H."/>
        </authorList>
    </citation>
    <scope>NUCLEOTIDE SEQUENCE</scope>
    <source>
        <strain evidence="18">CBS 232.78</strain>
    </source>
</reference>
<dbReference type="CDD" id="cd00082">
    <property type="entry name" value="HisKA"/>
    <property type="match status" value="1"/>
</dbReference>
<keyword evidence="19" id="KW-1185">Reference proteome</keyword>
<feature type="domain" description="Response regulatory" evidence="17">
    <location>
        <begin position="993"/>
        <end position="1113"/>
    </location>
</feature>
<evidence type="ECO:0000313" key="18">
    <source>
        <dbReference type="EMBL" id="KAK3378597.1"/>
    </source>
</evidence>
<feature type="compositionally biased region" description="Polar residues" evidence="15">
    <location>
        <begin position="906"/>
        <end position="924"/>
    </location>
</feature>
<feature type="compositionally biased region" description="Acidic residues" evidence="15">
    <location>
        <begin position="447"/>
        <end position="457"/>
    </location>
</feature>
<keyword evidence="10" id="KW-1133">Transmembrane helix</keyword>
<proteinExistence type="predicted"/>
<evidence type="ECO:0000256" key="14">
    <source>
        <dbReference type="PROSITE-ProRule" id="PRU00169"/>
    </source>
</evidence>
<dbReference type="InterPro" id="IPR004358">
    <property type="entry name" value="Sig_transdc_His_kin-like_C"/>
</dbReference>
<dbReference type="EC" id="2.7.13.3" evidence="3"/>
<feature type="compositionally biased region" description="Polar residues" evidence="15">
    <location>
        <begin position="749"/>
        <end position="760"/>
    </location>
</feature>
<dbReference type="Gene3D" id="3.40.50.2300">
    <property type="match status" value="1"/>
</dbReference>
<dbReference type="SUPFAM" id="SSF47384">
    <property type="entry name" value="Homodimeric domain of signal transducing histidine kinase"/>
    <property type="match status" value="1"/>
</dbReference>
<dbReference type="Gene3D" id="1.10.287.130">
    <property type="match status" value="1"/>
</dbReference>
<dbReference type="PRINTS" id="PR00344">
    <property type="entry name" value="BCTRLSENSOR"/>
</dbReference>
<dbReference type="GO" id="GO:0005524">
    <property type="term" value="F:ATP binding"/>
    <property type="evidence" value="ECO:0007669"/>
    <property type="project" value="UniProtKB-KW"/>
</dbReference>
<comment type="subcellular location">
    <subcellularLocation>
        <location evidence="2">Membrane</location>
    </subcellularLocation>
</comment>
<protein>
    <recommendedName>
        <fullName evidence="3">histidine kinase</fullName>
        <ecNumber evidence="3">2.7.13.3</ecNumber>
    </recommendedName>
</protein>
<evidence type="ECO:0000256" key="13">
    <source>
        <dbReference type="ARBA" id="ARBA00023180"/>
    </source>
</evidence>
<name>A0AAE0NC66_9PEZI</name>
<evidence type="ECO:0000256" key="15">
    <source>
        <dbReference type="SAM" id="MobiDB-lite"/>
    </source>
</evidence>
<comment type="catalytic activity">
    <reaction evidence="1">
        <text>ATP + protein L-histidine = ADP + protein N-phospho-L-histidine.</text>
        <dbReference type="EC" id="2.7.13.3"/>
    </reaction>
</comment>
<dbReference type="PROSITE" id="PS50109">
    <property type="entry name" value="HIS_KIN"/>
    <property type="match status" value="1"/>
</dbReference>
<evidence type="ECO:0000256" key="10">
    <source>
        <dbReference type="ARBA" id="ARBA00022989"/>
    </source>
</evidence>
<dbReference type="GO" id="GO:0000155">
    <property type="term" value="F:phosphorelay sensor kinase activity"/>
    <property type="evidence" value="ECO:0007669"/>
    <property type="project" value="InterPro"/>
</dbReference>
<evidence type="ECO:0000256" key="6">
    <source>
        <dbReference type="ARBA" id="ARBA00022692"/>
    </source>
</evidence>
<dbReference type="PANTHER" id="PTHR43719:SF34">
    <property type="entry name" value="TWO-COMPONENT SYSTEM PROTEIN B"/>
    <property type="match status" value="1"/>
</dbReference>
<dbReference type="Gene3D" id="6.10.340.10">
    <property type="match status" value="1"/>
</dbReference>
<dbReference type="SMART" id="SM00448">
    <property type="entry name" value="REC"/>
    <property type="match status" value="1"/>
</dbReference>
<keyword evidence="5" id="KW-0808">Transferase</keyword>
<dbReference type="SUPFAM" id="SSF55874">
    <property type="entry name" value="ATPase domain of HSP90 chaperone/DNA topoisomerase II/histidine kinase"/>
    <property type="match status" value="1"/>
</dbReference>
<keyword evidence="11" id="KW-0902">Two-component regulatory system</keyword>
<dbReference type="InterPro" id="IPR036890">
    <property type="entry name" value="HATPase_C_sf"/>
</dbReference>
<dbReference type="SMART" id="SM00388">
    <property type="entry name" value="HisKA"/>
    <property type="match status" value="1"/>
</dbReference>
<keyword evidence="13" id="KW-0325">Glycoprotein</keyword>
<dbReference type="AlphaFoldDB" id="A0AAE0NC66"/>
<dbReference type="InterPro" id="IPR011006">
    <property type="entry name" value="CheY-like_superfamily"/>
</dbReference>
<dbReference type="InterPro" id="IPR003594">
    <property type="entry name" value="HATPase_dom"/>
</dbReference>
<dbReference type="CDD" id="cd16922">
    <property type="entry name" value="HATPase_EvgS-ArcB-TorS-like"/>
    <property type="match status" value="1"/>
</dbReference>
<dbReference type="GO" id="GO:0007234">
    <property type="term" value="P:osmosensory signaling via phosphorelay pathway"/>
    <property type="evidence" value="ECO:0007669"/>
    <property type="project" value="UniProtKB-ARBA"/>
</dbReference>
<feature type="region of interest" description="Disordered" evidence="15">
    <location>
        <begin position="742"/>
        <end position="800"/>
    </location>
</feature>
<accession>A0AAE0NC66</accession>
<dbReference type="CDD" id="cd17546">
    <property type="entry name" value="REC_hyHK_CKI1_RcsC-like"/>
    <property type="match status" value="1"/>
</dbReference>
<evidence type="ECO:0000256" key="3">
    <source>
        <dbReference type="ARBA" id="ARBA00012438"/>
    </source>
</evidence>
<evidence type="ECO:0000313" key="19">
    <source>
        <dbReference type="Proteomes" id="UP001285441"/>
    </source>
</evidence>
<dbReference type="Pfam" id="PF02518">
    <property type="entry name" value="HATPase_c"/>
    <property type="match status" value="1"/>
</dbReference>
<dbReference type="InterPro" id="IPR050956">
    <property type="entry name" value="2C_system_His_kinase"/>
</dbReference>